<dbReference type="GO" id="GO:0008171">
    <property type="term" value="F:O-methyltransferase activity"/>
    <property type="evidence" value="ECO:0007669"/>
    <property type="project" value="TreeGrafter"/>
</dbReference>
<dbReference type="PANTHER" id="PTHR36973">
    <property type="entry name" value="SLL1456 PROTEIN-RELATED"/>
    <property type="match status" value="1"/>
</dbReference>
<dbReference type="Proteomes" id="UP000034665">
    <property type="component" value="Unassembled WGS sequence"/>
</dbReference>
<reference evidence="2 3" key="1">
    <citation type="journal article" date="2015" name="Nature">
        <title>rRNA introns, odd ribosomes, and small enigmatic genomes across a large radiation of phyla.</title>
        <authorList>
            <person name="Brown C.T."/>
            <person name="Hug L.A."/>
            <person name="Thomas B.C."/>
            <person name="Sharon I."/>
            <person name="Castelle C.J."/>
            <person name="Singh A."/>
            <person name="Wilkins M.J."/>
            <person name="Williams K.H."/>
            <person name="Banfield J.F."/>
        </authorList>
    </citation>
    <scope>NUCLEOTIDE SEQUENCE [LARGE SCALE GENOMIC DNA]</scope>
</reference>
<dbReference type="InterPro" id="IPR029063">
    <property type="entry name" value="SAM-dependent_MTases_sf"/>
</dbReference>
<dbReference type="InterPro" id="IPR053188">
    <property type="entry name" value="FkbM_Methyltransferase"/>
</dbReference>
<dbReference type="Gene3D" id="3.40.50.150">
    <property type="entry name" value="Vaccinia Virus protein VP39"/>
    <property type="match status" value="1"/>
</dbReference>
<dbReference type="AlphaFoldDB" id="A0A0G0N8Y2"/>
<evidence type="ECO:0000259" key="1">
    <source>
        <dbReference type="Pfam" id="PF05050"/>
    </source>
</evidence>
<evidence type="ECO:0000313" key="2">
    <source>
        <dbReference type="EMBL" id="KKR12599.1"/>
    </source>
</evidence>
<dbReference type="Pfam" id="PF05050">
    <property type="entry name" value="Methyltransf_21"/>
    <property type="match status" value="1"/>
</dbReference>
<accession>A0A0G0N8Y2</accession>
<sequence>MFKYQQQTYNKIFFNASDLIQYDVEVNLPLLLGKQKEEVETIIVVGAWQGDEVRAFLRFPNANIHCFEANPKTYSILAELYKDEERVHCYNYACSDSDGTAIFHETTIDGNGSLLEVGDHPAAKGAGSFEVKTIRLDSLSELADKKIDLLQIDVQGAELSVLGGAEQLLKHVSALLIEVNSLGGSYKGAATFAEVDSFVRQRDLLLVAQGLDQEEVEGNALYLQKECPIFDTDSVDERVKKIIMAKMKKREVYRNPIFKAIHKLTPQSWRTKLKKIIRFN</sequence>
<comment type="caution">
    <text evidence="2">The sequence shown here is derived from an EMBL/GenBank/DDBJ whole genome shotgun (WGS) entry which is preliminary data.</text>
</comment>
<evidence type="ECO:0000313" key="3">
    <source>
        <dbReference type="Proteomes" id="UP000034665"/>
    </source>
</evidence>
<dbReference type="STRING" id="1619013.UT41_C0001G0143"/>
<proteinExistence type="predicted"/>
<dbReference type="EMBL" id="LBWR01000001">
    <property type="protein sequence ID" value="KKR12599.1"/>
    <property type="molecule type" value="Genomic_DNA"/>
</dbReference>
<dbReference type="NCBIfam" id="TIGR01444">
    <property type="entry name" value="fkbM_fam"/>
    <property type="match status" value="1"/>
</dbReference>
<dbReference type="PANTHER" id="PTHR36973:SF4">
    <property type="entry name" value="NODULATION PROTEIN"/>
    <property type="match status" value="1"/>
</dbReference>
<gene>
    <name evidence="2" type="ORF">UT41_C0001G0143</name>
</gene>
<feature type="domain" description="Methyltransferase FkbM" evidence="1">
    <location>
        <begin position="58"/>
        <end position="202"/>
    </location>
</feature>
<organism evidence="2 3">
    <name type="scientific">Candidatus Wolfebacteria bacterium GW2011_GWC2_39_22</name>
    <dbReference type="NCBI Taxonomy" id="1619013"/>
    <lineage>
        <taxon>Bacteria</taxon>
        <taxon>Candidatus Wolfeibacteriota</taxon>
    </lineage>
</organism>
<name>A0A0G0N8Y2_9BACT</name>
<protein>
    <recommendedName>
        <fullName evidence="1">Methyltransferase FkbM domain-containing protein</fullName>
    </recommendedName>
</protein>
<dbReference type="InterPro" id="IPR006342">
    <property type="entry name" value="FkbM_mtfrase"/>
</dbReference>
<dbReference type="SUPFAM" id="SSF53335">
    <property type="entry name" value="S-adenosyl-L-methionine-dependent methyltransferases"/>
    <property type="match status" value="1"/>
</dbReference>